<organism evidence="2 3">
    <name type="scientific">Prorocentrum cordatum</name>
    <dbReference type="NCBI Taxonomy" id="2364126"/>
    <lineage>
        <taxon>Eukaryota</taxon>
        <taxon>Sar</taxon>
        <taxon>Alveolata</taxon>
        <taxon>Dinophyceae</taxon>
        <taxon>Prorocentrales</taxon>
        <taxon>Prorocentraceae</taxon>
        <taxon>Prorocentrum</taxon>
    </lineage>
</organism>
<keyword evidence="3" id="KW-1185">Reference proteome</keyword>
<dbReference type="Proteomes" id="UP001189429">
    <property type="component" value="Unassembled WGS sequence"/>
</dbReference>
<reference evidence="2" key="1">
    <citation type="submission" date="2023-10" db="EMBL/GenBank/DDBJ databases">
        <authorList>
            <person name="Chen Y."/>
            <person name="Shah S."/>
            <person name="Dougan E. K."/>
            <person name="Thang M."/>
            <person name="Chan C."/>
        </authorList>
    </citation>
    <scope>NUCLEOTIDE SEQUENCE [LARGE SCALE GENOMIC DNA]</scope>
</reference>
<evidence type="ECO:0000313" key="3">
    <source>
        <dbReference type="Proteomes" id="UP001189429"/>
    </source>
</evidence>
<keyword evidence="1" id="KW-0472">Membrane</keyword>
<gene>
    <name evidence="2" type="ORF">PCOR1329_LOCUS33242</name>
</gene>
<comment type="caution">
    <text evidence="2">The sequence shown here is derived from an EMBL/GenBank/DDBJ whole genome shotgun (WGS) entry which is preliminary data.</text>
</comment>
<evidence type="ECO:0000313" key="2">
    <source>
        <dbReference type="EMBL" id="CAK0836882.1"/>
    </source>
</evidence>
<accession>A0ABN9SWF0</accession>
<feature type="transmembrane region" description="Helical" evidence="1">
    <location>
        <begin position="123"/>
        <end position="144"/>
    </location>
</feature>
<protein>
    <recommendedName>
        <fullName evidence="4">Solute carrier family 40 protein</fullName>
    </recommendedName>
</protein>
<feature type="transmembrane region" description="Helical" evidence="1">
    <location>
        <begin position="20"/>
        <end position="38"/>
    </location>
</feature>
<keyword evidence="1" id="KW-1133">Transmembrane helix</keyword>
<evidence type="ECO:0000256" key="1">
    <source>
        <dbReference type="SAM" id="Phobius"/>
    </source>
</evidence>
<dbReference type="EMBL" id="CAUYUJ010013891">
    <property type="protein sequence ID" value="CAK0836882.1"/>
    <property type="molecule type" value="Genomic_DNA"/>
</dbReference>
<feature type="transmembrane region" description="Helical" evidence="1">
    <location>
        <begin position="156"/>
        <end position="179"/>
    </location>
</feature>
<sequence>MACSTSQSCHERGVYIAVRVPLLALTFLAGPILWSWLLHRRQADGRSKSLRFLTASYRAETDAWEAIRLAKNMVLKCAVALSPISYCAGQQLILVLGVMFFCTASHLQHQPCRFQVLNHVEAITLGVLNIGMMAASLVVSGSWFMSKDFAQQLTVASYSLLAVIFLGLAFLVVWAKLVLHDDHKLLKP</sequence>
<evidence type="ECO:0008006" key="4">
    <source>
        <dbReference type="Google" id="ProtNLM"/>
    </source>
</evidence>
<name>A0ABN9SWF0_9DINO</name>
<keyword evidence="1" id="KW-0812">Transmembrane</keyword>
<proteinExistence type="predicted"/>